<reference evidence="2 3" key="1">
    <citation type="submission" date="2020-08" db="EMBL/GenBank/DDBJ databases">
        <authorList>
            <person name="Hejnol A."/>
        </authorList>
    </citation>
    <scope>NUCLEOTIDE SEQUENCE [LARGE SCALE GENOMIC DNA]</scope>
</reference>
<feature type="transmembrane region" description="Helical" evidence="1">
    <location>
        <begin position="87"/>
        <end position="113"/>
    </location>
</feature>
<keyword evidence="1" id="KW-0472">Membrane</keyword>
<evidence type="ECO:0000313" key="2">
    <source>
        <dbReference type="EMBL" id="CAD5112463.1"/>
    </source>
</evidence>
<organism evidence="2 3">
    <name type="scientific">Dimorphilus gyrociliatus</name>
    <dbReference type="NCBI Taxonomy" id="2664684"/>
    <lineage>
        <taxon>Eukaryota</taxon>
        <taxon>Metazoa</taxon>
        <taxon>Spiralia</taxon>
        <taxon>Lophotrochozoa</taxon>
        <taxon>Annelida</taxon>
        <taxon>Polychaeta</taxon>
        <taxon>Polychaeta incertae sedis</taxon>
        <taxon>Dinophilidae</taxon>
        <taxon>Dimorphilus</taxon>
    </lineage>
</organism>
<evidence type="ECO:0000313" key="3">
    <source>
        <dbReference type="Proteomes" id="UP000549394"/>
    </source>
</evidence>
<dbReference type="Proteomes" id="UP000549394">
    <property type="component" value="Unassembled WGS sequence"/>
</dbReference>
<keyword evidence="1" id="KW-1133">Transmembrane helix</keyword>
<protein>
    <submittedName>
        <fullName evidence="2">DgyrCDS1684</fullName>
    </submittedName>
</protein>
<accession>A0A7I8VA65</accession>
<name>A0A7I8VA65_9ANNE</name>
<proteinExistence type="predicted"/>
<dbReference type="AlphaFoldDB" id="A0A7I8VA65"/>
<keyword evidence="1" id="KW-0812">Transmembrane</keyword>
<comment type="caution">
    <text evidence="2">The sequence shown here is derived from an EMBL/GenBank/DDBJ whole genome shotgun (WGS) entry which is preliminary data.</text>
</comment>
<gene>
    <name evidence="2" type="ORF">DGYR_LOCUS1595</name>
</gene>
<dbReference type="EMBL" id="CAJFCJ010000002">
    <property type="protein sequence ID" value="CAD5112463.1"/>
    <property type="molecule type" value="Genomic_DNA"/>
</dbReference>
<sequence length="160" mass="17554">MFPSVNQFIFTVEIATTSSKKISIFVYLNVGLAIRQSLMGDEQNGTNAEQPFLSEKIVEGHPLIIRFDAAYAKSCIGIVHLFISNAIVFGLVSFISFFSSSLVASAITFYTNFDQKRIPRTTIHHLAAAAIAGYGYTILLACATFHGVLRWRQSTPATPS</sequence>
<keyword evidence="3" id="KW-1185">Reference proteome</keyword>
<feature type="transmembrane region" description="Helical" evidence="1">
    <location>
        <begin position="125"/>
        <end position="149"/>
    </location>
</feature>
<evidence type="ECO:0000256" key="1">
    <source>
        <dbReference type="SAM" id="Phobius"/>
    </source>
</evidence>